<organism evidence="2">
    <name type="scientific">Chromera velia CCMP2878</name>
    <dbReference type="NCBI Taxonomy" id="1169474"/>
    <lineage>
        <taxon>Eukaryota</taxon>
        <taxon>Sar</taxon>
        <taxon>Alveolata</taxon>
        <taxon>Colpodellida</taxon>
        <taxon>Chromeraceae</taxon>
        <taxon>Chromera</taxon>
    </lineage>
</organism>
<dbReference type="VEuPathDB" id="CryptoDB:Cvel_24427"/>
<dbReference type="AlphaFoldDB" id="A0A0G4H2R3"/>
<reference evidence="2" key="1">
    <citation type="submission" date="2014-11" db="EMBL/GenBank/DDBJ databases">
        <authorList>
            <person name="Otto D Thomas"/>
            <person name="Naeem Raeece"/>
        </authorList>
    </citation>
    <scope>NUCLEOTIDE SEQUENCE</scope>
</reference>
<keyword evidence="1" id="KW-0472">Membrane</keyword>
<protein>
    <submittedName>
        <fullName evidence="2">Uncharacterized protein</fullName>
    </submittedName>
</protein>
<feature type="transmembrane region" description="Helical" evidence="1">
    <location>
        <begin position="613"/>
        <end position="634"/>
    </location>
</feature>
<feature type="transmembrane region" description="Helical" evidence="1">
    <location>
        <begin position="217"/>
        <end position="244"/>
    </location>
</feature>
<feature type="transmembrane region" description="Helical" evidence="1">
    <location>
        <begin position="528"/>
        <end position="551"/>
    </location>
</feature>
<sequence>MTLQPNTAKKEGPTYSGAFGHDSQVNYFKADPTATQYHVNRDAYGLFCFCDVKDTEEMNNPFARSRWLVQCFCVIAVSVQVLAMIAVAPGVFNLQQDAEQHQEFNAAQGGILAYLPFSNIPMHALALAEEISASSGLMTLVDAIAVAVFACRMVPEINGHLRCLIVGLAQGSEKDPSRPGASALVAPESSFPLPAQNSLTEIKGSRWARWKWRAKRVFLHIFLGFLGCLVIPVSLLLTGSTIILQSHKIGDTLLNSIKSIFIADIDNYLINFLLNFAPVSAFKLKGKEDTELNKKEFQFRVPLKELEAMDVKGQVFRYQMTLYPIVFGFGLVPWVLFALKRIDSELPDINFFWEIAEERQTRTTVEFGCAFFSILLGSICFAAAIQLLFVVWMYGLESFETRVWRLHMIREFYDLMVRKGDEEDELRKKVDAVRDAVKDDPDVNRTFKELETFVPSETLTRRACLSCCKLYRADEEDEEDLLRQLQEQEQGGEPEVDTARLQRNLQDLVHFYTDNYISAFMRFLADPFLSIPLMLIYGGVNVAFFVCVVVNKHHDAIAQHRNNEHTAELDHSSLHVSVICIGLLLFFCNGFVVVFAYLDKTKQMISPRIDKHFIVLLHLLGTVANLVSVVAAFFD</sequence>
<proteinExistence type="predicted"/>
<gene>
    <name evidence="2" type="ORF">Cvel_24427</name>
</gene>
<keyword evidence="1" id="KW-0812">Transmembrane</keyword>
<accession>A0A0G4H2R3</accession>
<feature type="transmembrane region" description="Helical" evidence="1">
    <location>
        <begin position="67"/>
        <end position="88"/>
    </location>
</feature>
<evidence type="ECO:0000313" key="2">
    <source>
        <dbReference type="EMBL" id="CEM37834.1"/>
    </source>
</evidence>
<name>A0A0G4H2R3_9ALVE</name>
<feature type="transmembrane region" description="Helical" evidence="1">
    <location>
        <begin position="131"/>
        <end position="151"/>
    </location>
</feature>
<evidence type="ECO:0000256" key="1">
    <source>
        <dbReference type="SAM" id="Phobius"/>
    </source>
</evidence>
<feature type="transmembrane region" description="Helical" evidence="1">
    <location>
        <begin position="572"/>
        <end position="598"/>
    </location>
</feature>
<feature type="transmembrane region" description="Helical" evidence="1">
    <location>
        <begin position="369"/>
        <end position="394"/>
    </location>
</feature>
<feature type="transmembrane region" description="Helical" evidence="1">
    <location>
        <begin position="321"/>
        <end position="339"/>
    </location>
</feature>
<keyword evidence="1" id="KW-1133">Transmembrane helix</keyword>
<dbReference type="EMBL" id="CDMZ01001808">
    <property type="protein sequence ID" value="CEM37834.1"/>
    <property type="molecule type" value="Genomic_DNA"/>
</dbReference>